<comment type="caution">
    <text evidence="1">The sequence shown here is derived from an EMBL/GenBank/DDBJ whole genome shotgun (WGS) entry which is preliminary data.</text>
</comment>
<keyword evidence="2" id="KW-1185">Reference proteome</keyword>
<sequence length="136" mass="15245">MLAWGRSSSRLWHPWRSRASFAAPVRFHVSGLSDIERAARKAARQVQVDMNRQLRQARGQAFLDMASKQADEMDFTNVVVCLGRLAKMDEGHPFLSAKLLTLCSPAGKDFVPAATSWHSLTNLAWAACRLADTWME</sequence>
<protein>
    <submittedName>
        <fullName evidence="1">Uncharacterized protein</fullName>
    </submittedName>
</protein>
<reference evidence="1 2" key="1">
    <citation type="submission" date="2016-02" db="EMBL/GenBank/DDBJ databases">
        <title>Genome analysis of coral dinoflagellate symbionts highlights evolutionary adaptations to a symbiotic lifestyle.</title>
        <authorList>
            <person name="Aranda M."/>
            <person name="Li Y."/>
            <person name="Liew Y.J."/>
            <person name="Baumgarten S."/>
            <person name="Simakov O."/>
            <person name="Wilson M."/>
            <person name="Piel J."/>
            <person name="Ashoor H."/>
            <person name="Bougouffa S."/>
            <person name="Bajic V.B."/>
            <person name="Ryu T."/>
            <person name="Ravasi T."/>
            <person name="Bayer T."/>
            <person name="Micklem G."/>
            <person name="Kim H."/>
            <person name="Bhak J."/>
            <person name="Lajeunesse T.C."/>
            <person name="Voolstra C.R."/>
        </authorList>
    </citation>
    <scope>NUCLEOTIDE SEQUENCE [LARGE SCALE GENOMIC DNA]</scope>
    <source>
        <strain evidence="1 2">CCMP2467</strain>
    </source>
</reference>
<accession>A0A1Q9DQ53</accession>
<dbReference type="Proteomes" id="UP000186817">
    <property type="component" value="Unassembled WGS sequence"/>
</dbReference>
<proteinExistence type="predicted"/>
<evidence type="ECO:0000313" key="1">
    <source>
        <dbReference type="EMBL" id="OLP97310.1"/>
    </source>
</evidence>
<gene>
    <name evidence="1" type="ORF">AK812_SmicGene20346</name>
</gene>
<evidence type="ECO:0000313" key="2">
    <source>
        <dbReference type="Proteomes" id="UP000186817"/>
    </source>
</evidence>
<dbReference type="EMBL" id="LSRX01000438">
    <property type="protein sequence ID" value="OLP97310.1"/>
    <property type="molecule type" value="Genomic_DNA"/>
</dbReference>
<name>A0A1Q9DQ53_SYMMI</name>
<dbReference type="AlphaFoldDB" id="A0A1Q9DQ53"/>
<organism evidence="1 2">
    <name type="scientific">Symbiodinium microadriaticum</name>
    <name type="common">Dinoflagellate</name>
    <name type="synonym">Zooxanthella microadriatica</name>
    <dbReference type="NCBI Taxonomy" id="2951"/>
    <lineage>
        <taxon>Eukaryota</taxon>
        <taxon>Sar</taxon>
        <taxon>Alveolata</taxon>
        <taxon>Dinophyceae</taxon>
        <taxon>Suessiales</taxon>
        <taxon>Symbiodiniaceae</taxon>
        <taxon>Symbiodinium</taxon>
    </lineage>
</organism>